<dbReference type="PANTHER" id="PTHR28189">
    <property type="entry name" value="GUANINE NUCLEOTIDE-BINDING PROTEIN SUBUNIT GAMMA"/>
    <property type="match status" value="1"/>
</dbReference>
<evidence type="ECO:0000313" key="13">
    <source>
        <dbReference type="Proteomes" id="UP000738325"/>
    </source>
</evidence>
<evidence type="ECO:0000256" key="6">
    <source>
        <dbReference type="ARBA" id="ARBA00023136"/>
    </source>
</evidence>
<evidence type="ECO:0000256" key="2">
    <source>
        <dbReference type="ARBA" id="ARBA00007431"/>
    </source>
</evidence>
<comment type="similarity">
    <text evidence="2">Belongs to the G protein gamma family.</text>
</comment>
<dbReference type="GO" id="GO:0000750">
    <property type="term" value="P:pheromone-dependent signal transduction involved in conjugation with cellular fusion"/>
    <property type="evidence" value="ECO:0007669"/>
    <property type="project" value="InterPro"/>
</dbReference>
<dbReference type="SMART" id="SM01224">
    <property type="entry name" value="G_gamma"/>
    <property type="match status" value="1"/>
</dbReference>
<dbReference type="InterPro" id="IPR041848">
    <property type="entry name" value="Ste18_fungal"/>
</dbReference>
<dbReference type="GO" id="GO:0031681">
    <property type="term" value="F:G-protein beta-subunit binding"/>
    <property type="evidence" value="ECO:0007669"/>
    <property type="project" value="InterPro"/>
</dbReference>
<proteinExistence type="inferred from homology"/>
<gene>
    <name evidence="12" type="ORF">BGZ99_002136</name>
</gene>
<keyword evidence="10" id="KW-0636">Prenylation</keyword>
<reference evidence="12" key="1">
    <citation type="journal article" date="2020" name="Fungal Divers.">
        <title>Resolving the Mortierellaceae phylogeny through synthesis of multi-gene phylogenetics and phylogenomics.</title>
        <authorList>
            <person name="Vandepol N."/>
            <person name="Liber J."/>
            <person name="Desiro A."/>
            <person name="Na H."/>
            <person name="Kennedy M."/>
            <person name="Barry K."/>
            <person name="Grigoriev I.V."/>
            <person name="Miller A.N."/>
            <person name="O'Donnell K."/>
            <person name="Stajich J.E."/>
            <person name="Bonito G."/>
        </authorList>
    </citation>
    <scope>NUCLEOTIDE SEQUENCE</scope>
    <source>
        <strain evidence="12">REB-010B</strain>
    </source>
</reference>
<sequence length="73" mass="8662">MTTEMRLQRQLEHNKKLREQYERDRISVSEASILLIQFCQARRDMFLPTVWGEVDKKEDPFEIQPTGCGCTVM</sequence>
<protein>
    <recommendedName>
        <fullName evidence="4">Guanine nucleotide-binding protein subunit gamma</fullName>
    </recommendedName>
</protein>
<evidence type="ECO:0000313" key="12">
    <source>
        <dbReference type="EMBL" id="KAG0324173.1"/>
    </source>
</evidence>
<keyword evidence="6" id="KW-0472">Membrane</keyword>
<feature type="domain" description="G protein gamma" evidence="11">
    <location>
        <begin position="3"/>
        <end position="73"/>
    </location>
</feature>
<dbReference type="Proteomes" id="UP000738325">
    <property type="component" value="Unassembled WGS sequence"/>
</dbReference>
<evidence type="ECO:0000256" key="4">
    <source>
        <dbReference type="ARBA" id="ARBA00016111"/>
    </source>
</evidence>
<dbReference type="FunFam" id="4.10.260.10:FF:000003">
    <property type="entry name" value="G-protein complex gamma subunit Ste18/GpgA"/>
    <property type="match status" value="1"/>
</dbReference>
<dbReference type="Gene3D" id="4.10.260.10">
    <property type="entry name" value="Transducin (heterotrimeric G protein), gamma chain"/>
    <property type="match status" value="1"/>
</dbReference>
<comment type="subunit">
    <text evidence="3">G proteins are composed of 3 units, alpha, beta and gamma.</text>
</comment>
<evidence type="ECO:0000256" key="5">
    <source>
        <dbReference type="ARBA" id="ARBA00022481"/>
    </source>
</evidence>
<comment type="caution">
    <text evidence="12">The sequence shown here is derived from an EMBL/GenBank/DDBJ whole genome shotgun (WGS) entry which is preliminary data.</text>
</comment>
<keyword evidence="8" id="KW-0807">Transducer</keyword>
<evidence type="ECO:0000256" key="10">
    <source>
        <dbReference type="ARBA" id="ARBA00023289"/>
    </source>
</evidence>
<evidence type="ECO:0000259" key="11">
    <source>
        <dbReference type="SMART" id="SM01224"/>
    </source>
</evidence>
<dbReference type="SUPFAM" id="SSF48670">
    <property type="entry name" value="Transducin (heterotrimeric G protein), gamma chain"/>
    <property type="match status" value="1"/>
</dbReference>
<keyword evidence="13" id="KW-1185">Reference proteome</keyword>
<dbReference type="InterPro" id="IPR036284">
    <property type="entry name" value="GGL_sf"/>
</dbReference>
<dbReference type="AlphaFoldDB" id="A0A9P6RSS8"/>
<evidence type="ECO:0000256" key="3">
    <source>
        <dbReference type="ARBA" id="ARBA00011581"/>
    </source>
</evidence>
<dbReference type="InterPro" id="IPR015898">
    <property type="entry name" value="G-protein_gamma-like_dom"/>
</dbReference>
<evidence type="ECO:0000256" key="9">
    <source>
        <dbReference type="ARBA" id="ARBA00023288"/>
    </source>
</evidence>
<name>A0A9P6RSS8_9FUNG</name>
<dbReference type="GO" id="GO:0005834">
    <property type="term" value="C:heterotrimeric G-protein complex"/>
    <property type="evidence" value="ECO:0007669"/>
    <property type="project" value="TreeGrafter"/>
</dbReference>
<evidence type="ECO:0000256" key="1">
    <source>
        <dbReference type="ARBA" id="ARBA00004170"/>
    </source>
</evidence>
<dbReference type="GO" id="GO:0007186">
    <property type="term" value="P:G protein-coupled receptor signaling pathway"/>
    <property type="evidence" value="ECO:0007669"/>
    <property type="project" value="InterPro"/>
</dbReference>
<keyword evidence="5" id="KW-0488">Methylation</keyword>
<comment type="subcellular location">
    <subcellularLocation>
        <location evidence="1">Membrane</location>
        <topology evidence="1">Peripheral membrane protein</topology>
    </subcellularLocation>
</comment>
<keyword evidence="7" id="KW-0564">Palmitate</keyword>
<evidence type="ECO:0000256" key="7">
    <source>
        <dbReference type="ARBA" id="ARBA00023139"/>
    </source>
</evidence>
<dbReference type="Pfam" id="PF00631">
    <property type="entry name" value="G-gamma"/>
    <property type="match status" value="1"/>
</dbReference>
<organism evidence="12 13">
    <name type="scientific">Dissophora globulifera</name>
    <dbReference type="NCBI Taxonomy" id="979702"/>
    <lineage>
        <taxon>Eukaryota</taxon>
        <taxon>Fungi</taxon>
        <taxon>Fungi incertae sedis</taxon>
        <taxon>Mucoromycota</taxon>
        <taxon>Mortierellomycotina</taxon>
        <taxon>Mortierellomycetes</taxon>
        <taxon>Mortierellales</taxon>
        <taxon>Mortierellaceae</taxon>
        <taxon>Dissophora</taxon>
    </lineage>
</organism>
<dbReference type="OrthoDB" id="19232at2759"/>
<dbReference type="EMBL" id="JAAAIP010000160">
    <property type="protein sequence ID" value="KAG0324173.1"/>
    <property type="molecule type" value="Genomic_DNA"/>
</dbReference>
<evidence type="ECO:0000256" key="8">
    <source>
        <dbReference type="ARBA" id="ARBA00023224"/>
    </source>
</evidence>
<dbReference type="PANTHER" id="PTHR28189:SF1">
    <property type="entry name" value="GUANINE NUCLEOTIDE-BINDING PROTEIN SUBUNIT GAMMA"/>
    <property type="match status" value="1"/>
</dbReference>
<keyword evidence="9" id="KW-0449">Lipoprotein</keyword>
<accession>A0A9P6RSS8</accession>